<accession>A0A0J7JX09</accession>
<evidence type="ECO:0000259" key="2">
    <source>
        <dbReference type="Pfam" id="PF03372"/>
    </source>
</evidence>
<dbReference type="EMBL" id="LBMM01024237">
    <property type="protein sequence ID" value="KMQ82604.1"/>
    <property type="molecule type" value="Genomic_DNA"/>
</dbReference>
<dbReference type="Pfam" id="PF03372">
    <property type="entry name" value="Exo_endo_phos"/>
    <property type="match status" value="1"/>
</dbReference>
<feature type="domain" description="Endonuclease/exonuclease/phosphatase" evidence="2">
    <location>
        <begin position="103"/>
        <end position="251"/>
    </location>
</feature>
<evidence type="ECO:0000256" key="1">
    <source>
        <dbReference type="SAM" id="Phobius"/>
    </source>
</evidence>
<dbReference type="STRING" id="67767.A0A0J7JX09"/>
<dbReference type="Gene3D" id="3.60.10.10">
    <property type="entry name" value="Endonuclease/exonuclease/phosphatase"/>
    <property type="match status" value="1"/>
</dbReference>
<reference evidence="3 4" key="1">
    <citation type="submission" date="2015-04" db="EMBL/GenBank/DDBJ databases">
        <title>Lasius niger genome sequencing.</title>
        <authorList>
            <person name="Konorov E.A."/>
            <person name="Nikitin M.A."/>
            <person name="Kirill M.V."/>
            <person name="Chang P."/>
        </authorList>
    </citation>
    <scope>NUCLEOTIDE SEQUENCE [LARGE SCALE GENOMIC DNA]</scope>
    <source>
        <tissue evidence="3">Whole</tissue>
    </source>
</reference>
<proteinExistence type="predicted"/>
<dbReference type="InterPro" id="IPR005135">
    <property type="entry name" value="Endo/exonuclease/phosphatase"/>
</dbReference>
<sequence length="286" mass="32207">MSEYCSALSASLSDTLPGIAWLRHPAVTVLGLMNPENVRREICLLNVKIVMCIMVLLRWILRTQRLMRKNAPFSAKESRTGLPILTMDNSGTVSEDLRVCHVNCQSLLAHFDEFRYFFSDAGYHVICMSETWLKPSVPDAMANLPGYMLLRCDRRERAGGGVGIYISDALSVSVLKYSDSSSSSGESGPEFIIVDVWLDGFSRLLLASVYRPPNIGHLQDFFNLFMELQINYRHSIIMGDFNADMNVISYDSQQVNTFVYPSSLFLVPYQATHNLRSSSSFIDLCI</sequence>
<evidence type="ECO:0000313" key="4">
    <source>
        <dbReference type="Proteomes" id="UP000036403"/>
    </source>
</evidence>
<gene>
    <name evidence="3" type="ORF">RF55_22416</name>
</gene>
<dbReference type="Proteomes" id="UP000036403">
    <property type="component" value="Unassembled WGS sequence"/>
</dbReference>
<keyword evidence="4" id="KW-1185">Reference proteome</keyword>
<organism evidence="3 4">
    <name type="scientific">Lasius niger</name>
    <name type="common">Black garden ant</name>
    <dbReference type="NCBI Taxonomy" id="67767"/>
    <lineage>
        <taxon>Eukaryota</taxon>
        <taxon>Metazoa</taxon>
        <taxon>Ecdysozoa</taxon>
        <taxon>Arthropoda</taxon>
        <taxon>Hexapoda</taxon>
        <taxon>Insecta</taxon>
        <taxon>Pterygota</taxon>
        <taxon>Neoptera</taxon>
        <taxon>Endopterygota</taxon>
        <taxon>Hymenoptera</taxon>
        <taxon>Apocrita</taxon>
        <taxon>Aculeata</taxon>
        <taxon>Formicoidea</taxon>
        <taxon>Formicidae</taxon>
        <taxon>Formicinae</taxon>
        <taxon>Lasius</taxon>
        <taxon>Lasius</taxon>
    </lineage>
</organism>
<feature type="transmembrane region" description="Helical" evidence="1">
    <location>
        <begin position="42"/>
        <end position="61"/>
    </location>
</feature>
<feature type="non-terminal residue" evidence="3">
    <location>
        <position position="286"/>
    </location>
</feature>
<name>A0A0J7JX09_LASNI</name>
<dbReference type="AlphaFoldDB" id="A0A0J7JX09"/>
<protein>
    <recommendedName>
        <fullName evidence="2">Endonuclease/exonuclease/phosphatase domain-containing protein</fullName>
    </recommendedName>
</protein>
<dbReference type="GO" id="GO:0003824">
    <property type="term" value="F:catalytic activity"/>
    <property type="evidence" value="ECO:0007669"/>
    <property type="project" value="InterPro"/>
</dbReference>
<dbReference type="PANTHER" id="PTHR33776">
    <property type="entry name" value="ENDO/EXONUCLEASE/PHOSPHATASE DOMAIN-CONTAINING PROTEIN"/>
    <property type="match status" value="1"/>
</dbReference>
<dbReference type="OrthoDB" id="7699497at2759"/>
<dbReference type="PaxDb" id="67767-A0A0J7JX09"/>
<evidence type="ECO:0000313" key="3">
    <source>
        <dbReference type="EMBL" id="KMQ82604.1"/>
    </source>
</evidence>
<dbReference type="PANTHER" id="PTHR33776:SF4">
    <property type="entry name" value="ENDONUCLEASE_EXONUCLEASE_PHOSPHATASE DOMAIN-CONTAINING PROTEIN"/>
    <property type="match status" value="1"/>
</dbReference>
<dbReference type="SUPFAM" id="SSF56219">
    <property type="entry name" value="DNase I-like"/>
    <property type="match status" value="1"/>
</dbReference>
<dbReference type="InterPro" id="IPR036691">
    <property type="entry name" value="Endo/exonu/phosph_ase_sf"/>
</dbReference>
<comment type="caution">
    <text evidence="3">The sequence shown here is derived from an EMBL/GenBank/DDBJ whole genome shotgun (WGS) entry which is preliminary data.</text>
</comment>
<keyword evidence="1" id="KW-1133">Transmembrane helix</keyword>
<keyword evidence="1" id="KW-0472">Membrane</keyword>
<keyword evidence="1" id="KW-0812">Transmembrane</keyword>